<dbReference type="GO" id="GO:0031640">
    <property type="term" value="P:killing of cells of another organism"/>
    <property type="evidence" value="ECO:0007669"/>
    <property type="project" value="UniProtKB-KW"/>
</dbReference>
<dbReference type="RefSeq" id="XP_018697294.1">
    <property type="nucleotide sequence ID" value="XM_018834670.1"/>
</dbReference>
<name>A0A178ZW31_9EURO</name>
<dbReference type="OrthoDB" id="10315209at2759"/>
<dbReference type="InterPro" id="IPR002196">
    <property type="entry name" value="Glyco_hydro_24"/>
</dbReference>
<evidence type="ECO:0000313" key="3">
    <source>
        <dbReference type="EMBL" id="OAP63927.1"/>
    </source>
</evidence>
<dbReference type="Pfam" id="PF00959">
    <property type="entry name" value="Phage_lysozyme"/>
    <property type="match status" value="1"/>
</dbReference>
<dbReference type="EMBL" id="LVYI01000002">
    <property type="protein sequence ID" value="OAP63927.1"/>
    <property type="molecule type" value="Genomic_DNA"/>
</dbReference>
<dbReference type="InterPro" id="IPR023347">
    <property type="entry name" value="Lysozyme_dom_sf"/>
</dbReference>
<dbReference type="GO" id="GO:0042742">
    <property type="term" value="P:defense response to bacterium"/>
    <property type="evidence" value="ECO:0007669"/>
    <property type="project" value="UniProtKB-KW"/>
</dbReference>
<dbReference type="AlphaFoldDB" id="A0A178ZW31"/>
<accession>A0A178ZW31</accession>
<evidence type="ECO:0000256" key="2">
    <source>
        <dbReference type="ARBA" id="ARBA00022638"/>
    </source>
</evidence>
<reference evidence="3 4" key="1">
    <citation type="submission" date="2016-04" db="EMBL/GenBank/DDBJ databases">
        <title>Draft genome of Fonsecaea erecta CBS 125763.</title>
        <authorList>
            <person name="Weiss V.A."/>
            <person name="Vicente V.A."/>
            <person name="Raittz R.T."/>
            <person name="Moreno L.F."/>
            <person name="De Souza E.M."/>
            <person name="Pedrosa F.O."/>
            <person name="Steffens M.B."/>
            <person name="Faoro H."/>
            <person name="Tadra-Sfeir M.Z."/>
            <person name="Najafzadeh M.J."/>
            <person name="Felipe M.S."/>
            <person name="Teixeira M."/>
            <person name="Sun J."/>
            <person name="Xi L."/>
            <person name="Gomes R."/>
            <person name="De Azevedo C.M."/>
            <person name="Salgado C.G."/>
            <person name="Da Silva M.B."/>
            <person name="Nascimento M.F."/>
            <person name="Queiroz-Telles F."/>
            <person name="Attili D.S."/>
            <person name="Gorbushina A."/>
        </authorList>
    </citation>
    <scope>NUCLEOTIDE SEQUENCE [LARGE SCALE GENOMIC DNA]</scope>
    <source>
        <strain evidence="3 4">CBS 125763</strain>
    </source>
</reference>
<keyword evidence="4" id="KW-1185">Reference proteome</keyword>
<dbReference type="SUPFAM" id="SSF53955">
    <property type="entry name" value="Lysozyme-like"/>
    <property type="match status" value="1"/>
</dbReference>
<evidence type="ECO:0000256" key="1">
    <source>
        <dbReference type="ARBA" id="ARBA00022529"/>
    </source>
</evidence>
<dbReference type="GeneID" id="30007324"/>
<dbReference type="Gene3D" id="1.10.530.40">
    <property type="match status" value="1"/>
</dbReference>
<dbReference type="Proteomes" id="UP000078343">
    <property type="component" value="Unassembled WGS sequence"/>
</dbReference>
<evidence type="ECO:0008006" key="5">
    <source>
        <dbReference type="Google" id="ProtNLM"/>
    </source>
</evidence>
<evidence type="ECO:0000313" key="4">
    <source>
        <dbReference type="Proteomes" id="UP000078343"/>
    </source>
</evidence>
<keyword evidence="2" id="KW-0081">Bacteriolytic enzyme</keyword>
<gene>
    <name evidence="3" type="ORF">AYL99_03154</name>
</gene>
<dbReference type="GO" id="GO:0009253">
    <property type="term" value="P:peptidoglycan catabolic process"/>
    <property type="evidence" value="ECO:0007669"/>
    <property type="project" value="InterPro"/>
</dbReference>
<comment type="caution">
    <text evidence="3">The sequence shown here is derived from an EMBL/GenBank/DDBJ whole genome shotgun (WGS) entry which is preliminary data.</text>
</comment>
<organism evidence="3 4">
    <name type="scientific">Fonsecaea erecta</name>
    <dbReference type="NCBI Taxonomy" id="1367422"/>
    <lineage>
        <taxon>Eukaryota</taxon>
        <taxon>Fungi</taxon>
        <taxon>Dikarya</taxon>
        <taxon>Ascomycota</taxon>
        <taxon>Pezizomycotina</taxon>
        <taxon>Eurotiomycetes</taxon>
        <taxon>Chaetothyriomycetidae</taxon>
        <taxon>Chaetothyriales</taxon>
        <taxon>Herpotrichiellaceae</taxon>
        <taxon>Fonsecaea</taxon>
    </lineage>
</organism>
<dbReference type="InterPro" id="IPR023346">
    <property type="entry name" value="Lysozyme-like_dom_sf"/>
</dbReference>
<keyword evidence="1" id="KW-0929">Antimicrobial</keyword>
<sequence length="177" mass="19566">MGNTPPTRMSQEGIEFLKYQEGFKSEFSQDGRSAASGQSIGFGINSNANSIICAQIKEEFQRTGKPLSKEQGEVYLKQVLPQYEKAVSSLENSDKLSQNGFDALVSLAYHKGGTGMRKTVGEYMKTQDMKGVYKAVKNDQTTSKAGETYSKRRLDEAELFRSSNGYNSTIKEGRKTG</sequence>
<dbReference type="GO" id="GO:0016998">
    <property type="term" value="P:cell wall macromolecule catabolic process"/>
    <property type="evidence" value="ECO:0007669"/>
    <property type="project" value="InterPro"/>
</dbReference>
<protein>
    <recommendedName>
        <fullName evidence="5">Lysozyme</fullName>
    </recommendedName>
</protein>
<proteinExistence type="predicted"/>
<dbReference type="GO" id="GO:0003796">
    <property type="term" value="F:lysozyme activity"/>
    <property type="evidence" value="ECO:0007669"/>
    <property type="project" value="InterPro"/>
</dbReference>